<sequence length="187" mass="20585">MKRNLTAVINFLALLAPLPLPHEGINQAPIAFTHVVVIDTANASIQQDMTVFIVGDHIADVGKAAEIKVPKSVQVVDARGKFLIPGLWDMHVHTFRHSPRSTNTWYFPLFIANGVTGVRDMWTTGDDFPQVVQFRKDLADGSFLGPRYGAVAWTVDGPEPIFPNSDVVTTPQEARDFVHRVKASGVD</sequence>
<name>A0A7V8NM61_9BACT</name>
<accession>A0A7V8NM61</accession>
<dbReference type="PANTHER" id="PTHR43135:SF3">
    <property type="entry name" value="ALPHA-D-RIBOSE 1-METHYLPHOSPHONATE 5-TRIPHOSPHATE DIPHOSPHATASE"/>
    <property type="match status" value="1"/>
</dbReference>
<dbReference type="InterPro" id="IPR011059">
    <property type="entry name" value="Metal-dep_hydrolase_composite"/>
</dbReference>
<proteinExistence type="predicted"/>
<dbReference type="Proteomes" id="UP000567293">
    <property type="component" value="Unassembled WGS sequence"/>
</dbReference>
<evidence type="ECO:0000313" key="1">
    <source>
        <dbReference type="EMBL" id="MBA0083667.1"/>
    </source>
</evidence>
<keyword evidence="2" id="KW-1185">Reference proteome</keyword>
<dbReference type="InterPro" id="IPR051781">
    <property type="entry name" value="Metallo-dep_Hydrolase"/>
</dbReference>
<dbReference type="AlphaFoldDB" id="A0A7V8NM61"/>
<dbReference type="Gene3D" id="2.30.40.10">
    <property type="entry name" value="Urease, subunit C, domain 1"/>
    <property type="match status" value="1"/>
</dbReference>
<dbReference type="InterPro" id="IPR032466">
    <property type="entry name" value="Metal_Hydrolase"/>
</dbReference>
<dbReference type="PANTHER" id="PTHR43135">
    <property type="entry name" value="ALPHA-D-RIBOSE 1-METHYLPHOSPHONATE 5-TRIPHOSPHATE DIPHOSPHATASE"/>
    <property type="match status" value="1"/>
</dbReference>
<comment type="caution">
    <text evidence="1">The sequence shown here is derived from an EMBL/GenBank/DDBJ whole genome shotgun (WGS) entry which is preliminary data.</text>
</comment>
<dbReference type="GO" id="GO:0016810">
    <property type="term" value="F:hydrolase activity, acting on carbon-nitrogen (but not peptide) bonds"/>
    <property type="evidence" value="ECO:0007669"/>
    <property type="project" value="InterPro"/>
</dbReference>
<dbReference type="SUPFAM" id="SSF51556">
    <property type="entry name" value="Metallo-dependent hydrolases"/>
    <property type="match status" value="1"/>
</dbReference>
<dbReference type="EMBL" id="JACDQQ010000163">
    <property type="protein sequence ID" value="MBA0083667.1"/>
    <property type="molecule type" value="Genomic_DNA"/>
</dbReference>
<feature type="non-terminal residue" evidence="1">
    <location>
        <position position="187"/>
    </location>
</feature>
<gene>
    <name evidence="1" type="ORF">HRJ53_01595</name>
</gene>
<dbReference type="SUPFAM" id="SSF51338">
    <property type="entry name" value="Composite domain of metallo-dependent hydrolases"/>
    <property type="match status" value="1"/>
</dbReference>
<protein>
    <submittedName>
        <fullName evidence="1">Amidohydrolase</fullName>
    </submittedName>
</protein>
<organism evidence="1 2">
    <name type="scientific">Candidatus Acidiferrum panamense</name>
    <dbReference type="NCBI Taxonomy" id="2741543"/>
    <lineage>
        <taxon>Bacteria</taxon>
        <taxon>Pseudomonadati</taxon>
        <taxon>Acidobacteriota</taxon>
        <taxon>Terriglobia</taxon>
        <taxon>Candidatus Acidiferrales</taxon>
        <taxon>Candidatus Acidiferrum</taxon>
    </lineage>
</organism>
<evidence type="ECO:0000313" key="2">
    <source>
        <dbReference type="Proteomes" id="UP000567293"/>
    </source>
</evidence>
<dbReference type="Gene3D" id="3.20.20.140">
    <property type="entry name" value="Metal-dependent hydrolases"/>
    <property type="match status" value="1"/>
</dbReference>
<reference evidence="1" key="1">
    <citation type="submission" date="2020-06" db="EMBL/GenBank/DDBJ databases">
        <title>Legume-microbial interactions unlock mineral nutrients during tropical forest succession.</title>
        <authorList>
            <person name="Epihov D.Z."/>
        </authorList>
    </citation>
    <scope>NUCLEOTIDE SEQUENCE [LARGE SCALE GENOMIC DNA]</scope>
    <source>
        <strain evidence="1">Pan2503</strain>
    </source>
</reference>